<evidence type="ECO:0000256" key="1">
    <source>
        <dbReference type="SAM" id="MobiDB-lite"/>
    </source>
</evidence>
<feature type="domain" description="Rab-GAP TBC" evidence="2">
    <location>
        <begin position="145"/>
        <end position="391"/>
    </location>
</feature>
<accession>A0A830HH37</accession>
<dbReference type="OrthoDB" id="26371at2759"/>
<dbReference type="InterPro" id="IPR035969">
    <property type="entry name" value="Rab-GAP_TBC_sf"/>
</dbReference>
<name>A0A830HH37_9CHLO</name>
<dbReference type="SUPFAM" id="SSF47923">
    <property type="entry name" value="Ypt/Rab-GAP domain of gyp1p"/>
    <property type="match status" value="2"/>
</dbReference>
<evidence type="ECO:0000313" key="4">
    <source>
        <dbReference type="Proteomes" id="UP000660262"/>
    </source>
</evidence>
<dbReference type="GO" id="GO:0005096">
    <property type="term" value="F:GTPase activator activity"/>
    <property type="evidence" value="ECO:0007669"/>
    <property type="project" value="TreeGrafter"/>
</dbReference>
<feature type="compositionally biased region" description="Low complexity" evidence="1">
    <location>
        <begin position="22"/>
        <end position="35"/>
    </location>
</feature>
<dbReference type="PROSITE" id="PS50086">
    <property type="entry name" value="TBC_RABGAP"/>
    <property type="match status" value="1"/>
</dbReference>
<dbReference type="Gene3D" id="1.10.8.270">
    <property type="entry name" value="putative rabgap domain of human tbc1 domain family member 14 like domains"/>
    <property type="match status" value="1"/>
</dbReference>
<protein>
    <recommendedName>
        <fullName evidence="2">Rab-GAP TBC domain-containing protein</fullName>
    </recommendedName>
</protein>
<organism evidence="3 4">
    <name type="scientific">Pycnococcus provasolii</name>
    <dbReference type="NCBI Taxonomy" id="41880"/>
    <lineage>
        <taxon>Eukaryota</taxon>
        <taxon>Viridiplantae</taxon>
        <taxon>Chlorophyta</taxon>
        <taxon>Pseudoscourfieldiophyceae</taxon>
        <taxon>Pseudoscourfieldiales</taxon>
        <taxon>Pycnococcaceae</taxon>
        <taxon>Pycnococcus</taxon>
    </lineage>
</organism>
<gene>
    <name evidence="3" type="ORF">PPROV_000493200</name>
</gene>
<dbReference type="Pfam" id="PF00566">
    <property type="entry name" value="RabGAP-TBC"/>
    <property type="match status" value="1"/>
</dbReference>
<feature type="region of interest" description="Disordered" evidence="1">
    <location>
        <begin position="22"/>
        <end position="112"/>
    </location>
</feature>
<dbReference type="EMBL" id="BNJQ01000012">
    <property type="protein sequence ID" value="GHP06185.1"/>
    <property type="molecule type" value="Genomic_DNA"/>
</dbReference>
<evidence type="ECO:0000259" key="2">
    <source>
        <dbReference type="PROSITE" id="PS50086"/>
    </source>
</evidence>
<keyword evidence="4" id="KW-1185">Reference proteome</keyword>
<comment type="caution">
    <text evidence="3">The sequence shown here is derived from an EMBL/GenBank/DDBJ whole genome shotgun (WGS) entry which is preliminary data.</text>
</comment>
<reference evidence="3" key="1">
    <citation type="submission" date="2020-10" db="EMBL/GenBank/DDBJ databases">
        <title>Unveiling of a novel bifunctional photoreceptor, Dualchrome1, isolated from a cosmopolitan green alga.</title>
        <authorList>
            <person name="Suzuki S."/>
            <person name="Kawachi M."/>
        </authorList>
    </citation>
    <scope>NUCLEOTIDE SEQUENCE</scope>
    <source>
        <strain evidence="3">NIES 2893</strain>
    </source>
</reference>
<proteinExistence type="predicted"/>
<sequence>MHSGATRNMPRVVASGRLVAGSAAVAASPSPALGGVPSSDAMEEAQGAHAGLTSDASLGGESSHVSPSESRRAFGGGAGSAEPSDSTGLGSDQLTQAGGVDGATGEGAARNQMTDFEKSRLAKFEKLLNTDVVDMNALKALSWNGVPHSLRPTCWRLMTGYAPAKAVRRDAALERKRQDYRDYVSELWQISDEDRTEEERKTFHQVLIDAPRTAPECPLFRDEETVQLALRRMLYIRAARNPASGYVQGLNDVATPFMLIFYGEQVAAAQEARGVPHQRDWYAGSLEQAQATLASLSEEALLTAEADAYWSLCALLDGVQDHYTAAQPGIQRLVYRVRELCFRVDAPCCHHIEDNGLEFLQFAFRWANCLLLREVPPICAFRLFDTFLAEGSHGLPSFLSYCCAALLLNFSKQVLEMEFQDMVMFLQNLPTQDWKENEMSMLLSQAYLFQAMFSGAS</sequence>
<dbReference type="InterPro" id="IPR000195">
    <property type="entry name" value="Rab-GAP-TBC_dom"/>
</dbReference>
<dbReference type="PANTHER" id="PTHR22957">
    <property type="entry name" value="TBC1 DOMAIN FAMILY MEMBER GTPASE-ACTIVATING PROTEIN"/>
    <property type="match status" value="1"/>
</dbReference>
<evidence type="ECO:0000313" key="3">
    <source>
        <dbReference type="EMBL" id="GHP06185.1"/>
    </source>
</evidence>
<dbReference type="Gene3D" id="1.10.10.750">
    <property type="entry name" value="Ypt/Rab-GAP domain of gyp1p, domain 1"/>
    <property type="match status" value="1"/>
</dbReference>
<dbReference type="Gene3D" id="1.10.472.80">
    <property type="entry name" value="Ypt/Rab-GAP domain of gyp1p, domain 3"/>
    <property type="match status" value="1"/>
</dbReference>
<dbReference type="AlphaFoldDB" id="A0A830HH37"/>
<feature type="compositionally biased region" description="Polar residues" evidence="1">
    <location>
        <begin position="83"/>
        <end position="96"/>
    </location>
</feature>
<dbReference type="SMART" id="SM00164">
    <property type="entry name" value="TBC"/>
    <property type="match status" value="1"/>
</dbReference>
<dbReference type="Proteomes" id="UP000660262">
    <property type="component" value="Unassembled WGS sequence"/>
</dbReference>
<dbReference type="PANTHER" id="PTHR22957:SF26">
    <property type="entry name" value="LD44506P"/>
    <property type="match status" value="1"/>
</dbReference>